<proteinExistence type="predicted"/>
<sequence>MLNREELKKKFSSMLQEKAEGVVKGTVGKSMPWGMHELDTPDEVLKWLREEDTVAIYKD</sequence>
<keyword evidence="2" id="KW-1185">Reference proteome</keyword>
<name>A0AB73T8B6_9FIRM</name>
<reference evidence="1 2" key="1">
    <citation type="submission" date="2018-05" db="EMBL/GenBank/DDBJ databases">
        <authorList>
            <person name="Goeker M."/>
            <person name="Huntemann M."/>
            <person name="Clum A."/>
            <person name="Pillay M."/>
            <person name="Palaniappan K."/>
            <person name="Varghese N."/>
            <person name="Mikhailova N."/>
            <person name="Stamatis D."/>
            <person name="Reddy T."/>
            <person name="Daum C."/>
            <person name="Shapiro N."/>
            <person name="Ivanova N."/>
            <person name="Kyrpides N."/>
            <person name="Woyke T."/>
        </authorList>
    </citation>
    <scope>NUCLEOTIDE SEQUENCE [LARGE SCALE GENOMIC DNA]</scope>
    <source>
        <strain evidence="1 2">DSM 26524</strain>
    </source>
</reference>
<gene>
    <name evidence="1" type="ORF">C7383_102280</name>
</gene>
<protein>
    <submittedName>
        <fullName evidence="1">Uncharacterized protein</fullName>
    </submittedName>
</protein>
<organism evidence="1 2">
    <name type="scientific">Murimonas intestini</name>
    <dbReference type="NCBI Taxonomy" id="1337051"/>
    <lineage>
        <taxon>Bacteria</taxon>
        <taxon>Bacillati</taxon>
        <taxon>Bacillota</taxon>
        <taxon>Clostridia</taxon>
        <taxon>Lachnospirales</taxon>
        <taxon>Lachnospiraceae</taxon>
        <taxon>Murimonas</taxon>
    </lineage>
</organism>
<comment type="caution">
    <text evidence="1">The sequence shown here is derived from an EMBL/GenBank/DDBJ whole genome shotgun (WGS) entry which is preliminary data.</text>
</comment>
<dbReference type="RefSeq" id="WP_109625077.1">
    <property type="nucleotide sequence ID" value="NZ_CABJAT010000002.1"/>
</dbReference>
<evidence type="ECO:0000313" key="2">
    <source>
        <dbReference type="Proteomes" id="UP000245412"/>
    </source>
</evidence>
<accession>A0AB73T8B6</accession>
<dbReference type="Proteomes" id="UP000245412">
    <property type="component" value="Unassembled WGS sequence"/>
</dbReference>
<dbReference type="EMBL" id="QGGY01000002">
    <property type="protein sequence ID" value="PWJ78144.1"/>
    <property type="molecule type" value="Genomic_DNA"/>
</dbReference>
<evidence type="ECO:0000313" key="1">
    <source>
        <dbReference type="EMBL" id="PWJ78144.1"/>
    </source>
</evidence>
<dbReference type="AlphaFoldDB" id="A0AB73T8B6"/>